<dbReference type="Proteomes" id="UP000183766">
    <property type="component" value="Unassembled WGS sequence"/>
</dbReference>
<evidence type="ECO:0000313" key="3">
    <source>
        <dbReference type="EMBL" id="SFM18358.1"/>
    </source>
</evidence>
<dbReference type="InterPro" id="IPR039743">
    <property type="entry name" value="6GAL/EXGAL"/>
</dbReference>
<dbReference type="InterPro" id="IPR013780">
    <property type="entry name" value="Glyco_hydro_b"/>
</dbReference>
<dbReference type="EMBL" id="FNRP01000001">
    <property type="protein sequence ID" value="SDZ95542.1"/>
    <property type="molecule type" value="Genomic_DNA"/>
</dbReference>
<dbReference type="InterPro" id="IPR017853">
    <property type="entry name" value="GH"/>
</dbReference>
<dbReference type="SUPFAM" id="SSF51445">
    <property type="entry name" value="(Trans)glycosidases"/>
    <property type="match status" value="1"/>
</dbReference>
<organism evidence="2 4">
    <name type="scientific">Bacteroides xylanisolvens</name>
    <dbReference type="NCBI Taxonomy" id="371601"/>
    <lineage>
        <taxon>Bacteria</taxon>
        <taxon>Pseudomonadati</taxon>
        <taxon>Bacteroidota</taxon>
        <taxon>Bacteroidia</taxon>
        <taxon>Bacteroidales</taxon>
        <taxon>Bacteroidaceae</taxon>
        <taxon>Bacteroides</taxon>
    </lineage>
</organism>
<protein>
    <submittedName>
        <fullName evidence="2">O-Glycosyl hydrolase</fullName>
    </submittedName>
</protein>
<evidence type="ECO:0000259" key="1">
    <source>
        <dbReference type="Pfam" id="PF14587"/>
    </source>
</evidence>
<dbReference type="EMBL" id="FOUM01000001">
    <property type="protein sequence ID" value="SFM18358.1"/>
    <property type="molecule type" value="Genomic_DNA"/>
</dbReference>
<sequence length="541" mass="60740">MKHRNLFIGLSCMAAGLCACNDEYTFVPEYEVKLPTDTTVNVTIDASTVYQTIDGFASSDAWDMEYVGKYWSTSNKEAIAKLLFSREVDDKGNSQGIGLSMWRFNLGGGSEEQGDASGIVSDKKERRVDCFLTSANGSYDWSKSAGRRYFMEKAKEYGCESFVLFSNTPPVYYTYNGQARSDKGAFSNLKTEHYGDFADFLATCAKHFVDEGYNITHISPINEPQYNWNGNGQEGSAWQNTEVATLAKALDASLTTKGLSNTQMLLAEAGKWDYLYGNGDAGSARGNVIEAFFNPNNTSTYIGNLTHLPKLICGHSYYLDTNWSNMYSVRSSVKSKADQYGLKVYQTEWSMLSENYEDYASYGDASYMDLALSMAKVIHQDLATANVSSWSYWTTCSRERWSQKSRFYLIRLSPDSNDGESYADLATNGTYKASKNLWVLGNYSAFVRPGYQRIDLKLEEETKDFFATAYISPEKDKLVVVYTNMTDKRAEINNTFEGLGKEVGEFEQYTTSEAKDLKREPSYNKGVVPAKGISTFIYTLQ</sequence>
<keyword evidence="2" id="KW-0378">Hydrolase</keyword>
<dbReference type="GO" id="GO:0004553">
    <property type="term" value="F:hydrolase activity, hydrolyzing O-glycosyl compounds"/>
    <property type="evidence" value="ECO:0007669"/>
    <property type="project" value="InterPro"/>
</dbReference>
<dbReference type="PROSITE" id="PS51257">
    <property type="entry name" value="PROKAR_LIPOPROTEIN"/>
    <property type="match status" value="1"/>
</dbReference>
<reference evidence="4 5" key="1">
    <citation type="submission" date="2016-10" db="EMBL/GenBank/DDBJ databases">
        <authorList>
            <person name="de Groot N.N."/>
        </authorList>
    </citation>
    <scope>NUCLEOTIDE SEQUENCE [LARGE SCALE GENOMIC DNA]</scope>
    <source>
        <strain evidence="3 5">NLAE-zl-C202</strain>
        <strain evidence="2 4">NLAE-zl-G339</strain>
    </source>
</reference>
<dbReference type="Gene3D" id="3.20.20.80">
    <property type="entry name" value="Glycosidases"/>
    <property type="match status" value="1"/>
</dbReference>
<accession>A0A1H3XA95</accession>
<evidence type="ECO:0000313" key="2">
    <source>
        <dbReference type="EMBL" id="SDZ95542.1"/>
    </source>
</evidence>
<dbReference type="PANTHER" id="PTHR42767:SF1">
    <property type="entry name" value="ENDO-BETA-1,6-GALACTANASE-LIKE DOMAIN-CONTAINING PROTEIN"/>
    <property type="match status" value="1"/>
</dbReference>
<feature type="domain" description="Endo-beta-1,6-galactanase-like" evidence="1">
    <location>
        <begin position="40"/>
        <end position="398"/>
    </location>
</feature>
<dbReference type="AlphaFoldDB" id="A0A1H3XA95"/>
<dbReference type="Pfam" id="PF14587">
    <property type="entry name" value="Glyco_hydr_30_2"/>
    <property type="match status" value="1"/>
</dbReference>
<proteinExistence type="predicted"/>
<dbReference type="Proteomes" id="UP000183040">
    <property type="component" value="Unassembled WGS sequence"/>
</dbReference>
<evidence type="ECO:0000313" key="5">
    <source>
        <dbReference type="Proteomes" id="UP000183766"/>
    </source>
</evidence>
<dbReference type="Gene3D" id="2.60.40.1180">
    <property type="entry name" value="Golgi alpha-mannosidase II"/>
    <property type="match status" value="1"/>
</dbReference>
<gene>
    <name evidence="2" type="ORF">SAMN04487924_101154</name>
    <name evidence="3" type="ORF">SAMN05216250_10166</name>
</gene>
<evidence type="ECO:0000313" key="4">
    <source>
        <dbReference type="Proteomes" id="UP000183040"/>
    </source>
</evidence>
<name>A0A1H3XA95_9BACE</name>
<dbReference type="InterPro" id="IPR039514">
    <property type="entry name" value="6GAL-like"/>
</dbReference>
<dbReference type="RefSeq" id="WP_074704363.1">
    <property type="nucleotide sequence ID" value="NZ_FNRP01000001.1"/>
</dbReference>
<dbReference type="PANTHER" id="PTHR42767">
    <property type="entry name" value="ENDO-BETA-1,6-GALACTANASE"/>
    <property type="match status" value="1"/>
</dbReference>